<dbReference type="NCBIfam" id="TIGR00250">
    <property type="entry name" value="RNAse_H_YqgF"/>
    <property type="match status" value="1"/>
</dbReference>
<dbReference type="EC" id="3.1.-.-" evidence="6"/>
<comment type="function">
    <text evidence="6">Could be a nuclease involved in processing of the 5'-end of pre-16S rRNA.</text>
</comment>
<dbReference type="Gene3D" id="3.40.1740.10">
    <property type="entry name" value="VC0467-like"/>
    <property type="match status" value="1"/>
</dbReference>
<dbReference type="PANTHER" id="PTHR30327">
    <property type="entry name" value="UNCHARACTERIZED PROTEIN YQGE"/>
    <property type="match status" value="1"/>
</dbReference>
<keyword evidence="4 6" id="KW-0540">Nuclease</keyword>
<dbReference type="PANTHER" id="PTHR30327:SF1">
    <property type="entry name" value="UPF0301 PROTEIN YQGE"/>
    <property type="match status" value="1"/>
</dbReference>
<comment type="subcellular location">
    <subcellularLocation>
        <location evidence="6">Cytoplasm</location>
    </subcellularLocation>
</comment>
<comment type="similarity">
    <text evidence="1 7">Belongs to the UPF0301 (AlgH) family.</text>
</comment>
<dbReference type="GO" id="GO:0004518">
    <property type="term" value="F:nuclease activity"/>
    <property type="evidence" value="ECO:0007669"/>
    <property type="project" value="UniProtKB-KW"/>
</dbReference>
<evidence type="ECO:0000313" key="9">
    <source>
        <dbReference type="EMBL" id="EHP40441.1"/>
    </source>
</evidence>
<dbReference type="GO" id="GO:0016788">
    <property type="term" value="F:hydrolase activity, acting on ester bonds"/>
    <property type="evidence" value="ECO:0007669"/>
    <property type="project" value="UniProtKB-UniRule"/>
</dbReference>
<dbReference type="AlphaFoldDB" id="H1SAG8"/>
<gene>
    <name evidence="9" type="ORF">OR16_25493</name>
</gene>
<feature type="domain" description="YqgF/RNase H-like" evidence="8">
    <location>
        <begin position="177"/>
        <end position="277"/>
    </location>
</feature>
<dbReference type="CDD" id="cd16964">
    <property type="entry name" value="YqgF"/>
    <property type="match status" value="1"/>
</dbReference>
<keyword evidence="2 6" id="KW-0963">Cytoplasm</keyword>
<name>H1SAG8_9BURK</name>
<dbReference type="EMBL" id="AHJE01000065">
    <property type="protein sequence ID" value="EHP40441.1"/>
    <property type="molecule type" value="Genomic_DNA"/>
</dbReference>
<comment type="caution">
    <text evidence="9">The sequence shown here is derived from an EMBL/GenBank/DDBJ whole genome shotgun (WGS) entry which is preliminary data.</text>
</comment>
<dbReference type="HAMAP" id="MF_00758">
    <property type="entry name" value="UPF0301"/>
    <property type="match status" value="1"/>
</dbReference>
<reference evidence="9 10" key="1">
    <citation type="journal article" date="2012" name="J. Bacteriol.">
        <title>De Novo Genome Project of Cupriavidus basilensis OR16.</title>
        <authorList>
            <person name="Cserhati M."/>
            <person name="Kriszt B."/>
            <person name="Szoboszlay S."/>
            <person name="Toth A."/>
            <person name="Szabo I."/>
            <person name="Tancsics A."/>
            <person name="Nagy I."/>
            <person name="Horvath B."/>
            <person name="Nagy I."/>
            <person name="Kukolya J."/>
        </authorList>
    </citation>
    <scope>NUCLEOTIDE SEQUENCE [LARGE SCALE GENOMIC DNA]</scope>
    <source>
        <strain evidence="9 10">OR16</strain>
    </source>
</reference>
<dbReference type="Pfam" id="PF02622">
    <property type="entry name" value="DUF179"/>
    <property type="match status" value="1"/>
</dbReference>
<dbReference type="GO" id="GO:0005829">
    <property type="term" value="C:cytosol"/>
    <property type="evidence" value="ECO:0007669"/>
    <property type="project" value="TreeGrafter"/>
</dbReference>
<evidence type="ECO:0000256" key="2">
    <source>
        <dbReference type="ARBA" id="ARBA00022490"/>
    </source>
</evidence>
<comment type="similarity">
    <text evidence="6">Belongs to the YqgF HJR family.</text>
</comment>
<dbReference type="InterPro" id="IPR012337">
    <property type="entry name" value="RNaseH-like_sf"/>
</dbReference>
<dbReference type="GO" id="GO:0000967">
    <property type="term" value="P:rRNA 5'-end processing"/>
    <property type="evidence" value="ECO:0007669"/>
    <property type="project" value="UniProtKB-UniRule"/>
</dbReference>
<accession>H1SAG8</accession>
<dbReference type="SMART" id="SM00732">
    <property type="entry name" value="YqgFc"/>
    <property type="match status" value="1"/>
</dbReference>
<dbReference type="SUPFAM" id="SSF143456">
    <property type="entry name" value="VC0467-like"/>
    <property type="match status" value="1"/>
</dbReference>
<protein>
    <recommendedName>
        <fullName evidence="6 7">Multifunctional fusion protein</fullName>
    </recommendedName>
    <domain>
        <recommendedName>
            <fullName evidence="6">Putative pre-16S rRNA nuclease</fullName>
            <ecNumber evidence="6">3.1.-.-</ecNumber>
        </recommendedName>
    </domain>
    <domain>
        <recommendedName>
            <fullName evidence="7">UPF0301 protein OR16_25493</fullName>
        </recommendedName>
    </domain>
</protein>
<dbReference type="InterPro" id="IPR037027">
    <property type="entry name" value="YqgF/RNaseH-like_dom_sf"/>
</dbReference>
<dbReference type="SUPFAM" id="SSF53098">
    <property type="entry name" value="Ribonuclease H-like"/>
    <property type="match status" value="1"/>
</dbReference>
<dbReference type="PATRIC" id="fig|1127483.3.peg.5095"/>
<dbReference type="HAMAP" id="MF_00651">
    <property type="entry name" value="Nuclease_YqgF"/>
    <property type="match status" value="1"/>
</dbReference>
<dbReference type="InterPro" id="IPR005227">
    <property type="entry name" value="YqgF"/>
</dbReference>
<dbReference type="Pfam" id="PF03652">
    <property type="entry name" value="RuvX"/>
    <property type="match status" value="1"/>
</dbReference>
<evidence type="ECO:0000256" key="3">
    <source>
        <dbReference type="ARBA" id="ARBA00022517"/>
    </source>
</evidence>
<organism evidence="9 10">
    <name type="scientific">Cupriavidus basilensis OR16</name>
    <dbReference type="NCBI Taxonomy" id="1127483"/>
    <lineage>
        <taxon>Bacteria</taxon>
        <taxon>Pseudomonadati</taxon>
        <taxon>Pseudomonadota</taxon>
        <taxon>Betaproteobacteria</taxon>
        <taxon>Burkholderiales</taxon>
        <taxon>Burkholderiaceae</taxon>
        <taxon>Cupriavidus</taxon>
    </lineage>
</organism>
<dbReference type="InterPro" id="IPR006641">
    <property type="entry name" value="YqgF/RNaseH-like_dom"/>
</dbReference>
<dbReference type="Proteomes" id="UP000005808">
    <property type="component" value="Unassembled WGS sequence"/>
</dbReference>
<proteinExistence type="inferred from homology"/>
<evidence type="ECO:0000259" key="8">
    <source>
        <dbReference type="SMART" id="SM00732"/>
    </source>
</evidence>
<evidence type="ECO:0000256" key="1">
    <source>
        <dbReference type="ARBA" id="ARBA00009600"/>
    </source>
</evidence>
<sequence length="305" mass="32640">MATLEAPINLTNQFLIAMPGMADPTFSGSVVYLCEHNDRGALGLVINRPIDIDMATLFDKIDLKLEIQPVAQQPVYFGGPVQTERGFVLHDPVGIYVSSLAVPGGLEMTTSKDVLEAVANGSGPQRFLLTLGYAGWGGNVSPPPYACWASTSPCSRARLGMPEDGATPAPRQLPADGTVLAFDYGEKKIGVALGNFVTRDARALVIIPNITVEGRFEAVTALIEEWAPVQLVVGMPTNPDGTQQPSMRLARRFGNQLNGRFGLPVAWVDESYTSIAAEMAGARKGALDAEAASIILQQYFDQHPL</sequence>
<dbReference type="InterPro" id="IPR003774">
    <property type="entry name" value="AlgH-like"/>
</dbReference>
<evidence type="ECO:0000256" key="7">
    <source>
        <dbReference type="HAMAP-Rule" id="MF_00758"/>
    </source>
</evidence>
<dbReference type="Gene3D" id="3.30.420.140">
    <property type="entry name" value="YqgF/RNase H-like domain"/>
    <property type="match status" value="1"/>
</dbReference>
<evidence type="ECO:0000256" key="5">
    <source>
        <dbReference type="ARBA" id="ARBA00022801"/>
    </source>
</evidence>
<evidence type="ECO:0000313" key="10">
    <source>
        <dbReference type="Proteomes" id="UP000005808"/>
    </source>
</evidence>
<keyword evidence="5 6" id="KW-0378">Hydrolase</keyword>
<evidence type="ECO:0000256" key="6">
    <source>
        <dbReference type="HAMAP-Rule" id="MF_00651"/>
    </source>
</evidence>
<evidence type="ECO:0000256" key="4">
    <source>
        <dbReference type="ARBA" id="ARBA00022722"/>
    </source>
</evidence>
<keyword evidence="3 6" id="KW-0690">Ribosome biogenesis</keyword>